<dbReference type="AlphaFoldDB" id="A0A849HNY9"/>
<keyword evidence="4" id="KW-1185">Reference proteome</keyword>
<evidence type="ECO:0000313" key="4">
    <source>
        <dbReference type="Proteomes" id="UP000588586"/>
    </source>
</evidence>
<dbReference type="Pfam" id="PF00156">
    <property type="entry name" value="Pribosyltran"/>
    <property type="match status" value="1"/>
</dbReference>
<dbReference type="Gene3D" id="3.40.50.2020">
    <property type="match status" value="1"/>
</dbReference>
<dbReference type="SUPFAM" id="SSF53271">
    <property type="entry name" value="PRTase-like"/>
    <property type="match status" value="1"/>
</dbReference>
<dbReference type="Proteomes" id="UP000588586">
    <property type="component" value="Unassembled WGS sequence"/>
</dbReference>
<evidence type="ECO:0000259" key="2">
    <source>
        <dbReference type="Pfam" id="PF00156"/>
    </source>
</evidence>
<dbReference type="RefSeq" id="WP_171243441.1">
    <property type="nucleotide sequence ID" value="NZ_JABEPQ010000002.1"/>
</dbReference>
<dbReference type="EMBL" id="JABEPQ010000002">
    <property type="protein sequence ID" value="NNM46327.1"/>
    <property type="molecule type" value="Genomic_DNA"/>
</dbReference>
<name>A0A849HNY9_9MICO</name>
<dbReference type="InterPro" id="IPR051910">
    <property type="entry name" value="ComF/GntX_DNA_util-trans"/>
</dbReference>
<dbReference type="InterPro" id="IPR000836">
    <property type="entry name" value="PRTase_dom"/>
</dbReference>
<proteinExistence type="inferred from homology"/>
<feature type="domain" description="Phosphoribosyltransferase" evidence="2">
    <location>
        <begin position="201"/>
        <end position="249"/>
    </location>
</feature>
<gene>
    <name evidence="3" type="ORF">HJG52_09950</name>
</gene>
<accession>A0A849HNY9</accession>
<protein>
    <submittedName>
        <fullName evidence="3">ComF family protein</fullName>
    </submittedName>
</protein>
<evidence type="ECO:0000256" key="1">
    <source>
        <dbReference type="ARBA" id="ARBA00008007"/>
    </source>
</evidence>
<dbReference type="PANTHER" id="PTHR47505:SF1">
    <property type="entry name" value="DNA UTILIZATION PROTEIN YHGH"/>
    <property type="match status" value="1"/>
</dbReference>
<comment type="caution">
    <text evidence="3">The sequence shown here is derived from an EMBL/GenBank/DDBJ whole genome shotgun (WGS) entry which is preliminary data.</text>
</comment>
<evidence type="ECO:0000313" key="3">
    <source>
        <dbReference type="EMBL" id="NNM46327.1"/>
    </source>
</evidence>
<dbReference type="CDD" id="cd06223">
    <property type="entry name" value="PRTases_typeI"/>
    <property type="match status" value="1"/>
</dbReference>
<comment type="similarity">
    <text evidence="1">Belongs to the ComF/GntX family.</text>
</comment>
<reference evidence="3 4" key="1">
    <citation type="submission" date="2020-04" db="EMBL/GenBank/DDBJ databases">
        <title>Knoellia sp. isolate from air conditioner.</title>
        <authorList>
            <person name="Chea S."/>
            <person name="Kim D.-U."/>
        </authorList>
    </citation>
    <scope>NUCLEOTIDE SEQUENCE [LARGE SCALE GENOMIC DNA]</scope>
    <source>
        <strain evidence="3 4">DB2414S</strain>
    </source>
</reference>
<sequence length="264" mass="27794">MFAPIRPGMHAPLTQSLRALAELALPSSCAACREPGPGVCARCSADARDALWAGGPRWSSPDPRPPGLPPVTSTGRYAGALARLVAAAKDDDRRDLVPVLGDLLGEAVDAALLQWPAAQAAWRDRAGPVLVVPVPSSRAARRRRGDAPMTLLAAHAVCDYAPTEVMLTDLLRPRRRVADQAGLSATQRAVNLEHSMQVASRWQHAVPGALCLVVDDVLTTGATLVEAARALRRAGASEVRCAVVCATQRRGGATTSSLHSAYSR</sequence>
<dbReference type="InterPro" id="IPR029057">
    <property type="entry name" value="PRTase-like"/>
</dbReference>
<dbReference type="PANTHER" id="PTHR47505">
    <property type="entry name" value="DNA UTILIZATION PROTEIN YHGH"/>
    <property type="match status" value="1"/>
</dbReference>
<organism evidence="3 4">
    <name type="scientific">Knoellia koreensis</name>
    <dbReference type="NCBI Taxonomy" id="2730921"/>
    <lineage>
        <taxon>Bacteria</taxon>
        <taxon>Bacillati</taxon>
        <taxon>Actinomycetota</taxon>
        <taxon>Actinomycetes</taxon>
        <taxon>Micrococcales</taxon>
        <taxon>Intrasporangiaceae</taxon>
        <taxon>Knoellia</taxon>
    </lineage>
</organism>